<keyword evidence="6 12" id="KW-0547">Nucleotide-binding</keyword>
<dbReference type="Pfam" id="PF00931">
    <property type="entry name" value="NB-ARC"/>
    <property type="match status" value="1"/>
</dbReference>
<evidence type="ECO:0000256" key="8">
    <source>
        <dbReference type="ARBA" id="ARBA00022832"/>
    </source>
</evidence>
<dbReference type="GO" id="GO:0005524">
    <property type="term" value="F:ATP binding"/>
    <property type="evidence" value="ECO:0007669"/>
    <property type="project" value="UniProtKB-KW"/>
</dbReference>
<name>A0A4Y1RYN5_PRUDU</name>
<dbReference type="Gene3D" id="3.40.50.300">
    <property type="entry name" value="P-loop containing nucleotide triphosphate hydrolases"/>
    <property type="match status" value="1"/>
</dbReference>
<evidence type="ECO:0000256" key="9">
    <source>
        <dbReference type="ARBA" id="ARBA00022840"/>
    </source>
</evidence>
<keyword evidence="7" id="KW-0611">Plant defense</keyword>
<evidence type="ECO:0000259" key="14">
    <source>
        <dbReference type="PROSITE" id="PS50104"/>
    </source>
</evidence>
<organism evidence="15">
    <name type="scientific">Prunus dulcis</name>
    <name type="common">Almond</name>
    <name type="synonym">Amygdalus dulcis</name>
    <dbReference type="NCBI Taxonomy" id="3755"/>
    <lineage>
        <taxon>Eukaryota</taxon>
        <taxon>Viridiplantae</taxon>
        <taxon>Streptophyta</taxon>
        <taxon>Embryophyta</taxon>
        <taxon>Tracheophyta</taxon>
        <taxon>Spermatophyta</taxon>
        <taxon>Magnoliopsida</taxon>
        <taxon>eudicotyledons</taxon>
        <taxon>Gunneridae</taxon>
        <taxon>Pentapetalae</taxon>
        <taxon>rosids</taxon>
        <taxon>fabids</taxon>
        <taxon>Rosales</taxon>
        <taxon>Rosaceae</taxon>
        <taxon>Amygdaloideae</taxon>
        <taxon>Amygdaleae</taxon>
        <taxon>Prunus</taxon>
    </lineage>
</organism>
<dbReference type="InterPro" id="IPR035897">
    <property type="entry name" value="Toll_tir_struct_dom_sf"/>
</dbReference>
<dbReference type="EC" id="6.2.1.3" evidence="11 12"/>
<dbReference type="PROSITE" id="PS00455">
    <property type="entry name" value="AMP_BINDING"/>
    <property type="match status" value="1"/>
</dbReference>
<evidence type="ECO:0000256" key="10">
    <source>
        <dbReference type="ARBA" id="ARBA00023027"/>
    </source>
</evidence>
<dbReference type="InterPro" id="IPR042099">
    <property type="entry name" value="ANL_N_sf"/>
</dbReference>
<keyword evidence="9 12" id="KW-0067">ATP-binding</keyword>
<dbReference type="UniPathway" id="UPA00199"/>
<dbReference type="CDD" id="cd05927">
    <property type="entry name" value="LC-FACS_euk"/>
    <property type="match status" value="1"/>
</dbReference>
<dbReference type="Gene3D" id="3.80.10.10">
    <property type="entry name" value="Ribonuclease Inhibitor"/>
    <property type="match status" value="2"/>
</dbReference>
<keyword evidence="5" id="KW-0677">Repeat</keyword>
<dbReference type="GO" id="GO:0043531">
    <property type="term" value="F:ADP binding"/>
    <property type="evidence" value="ECO:0007669"/>
    <property type="project" value="InterPro"/>
</dbReference>
<dbReference type="SUPFAM" id="SSF52540">
    <property type="entry name" value="P-loop containing nucleoside triphosphate hydrolases"/>
    <property type="match status" value="1"/>
</dbReference>
<comment type="pathway">
    <text evidence="12">Lipid metabolism; fatty acid metabolism.</text>
</comment>
<evidence type="ECO:0000256" key="3">
    <source>
        <dbReference type="ARBA" id="ARBA00022598"/>
    </source>
</evidence>
<keyword evidence="4" id="KW-0433">Leucine-rich repeat</keyword>
<dbReference type="InterPro" id="IPR058546">
    <property type="entry name" value="RPS4B/Roq1-like_LRR"/>
</dbReference>
<dbReference type="Gene3D" id="1.10.8.430">
    <property type="entry name" value="Helical domain of apoptotic protease-activating factors"/>
    <property type="match status" value="1"/>
</dbReference>
<dbReference type="InterPro" id="IPR058192">
    <property type="entry name" value="WHD_ROQ1-like"/>
</dbReference>
<dbReference type="InterPro" id="IPR000873">
    <property type="entry name" value="AMP-dep_synth/lig_dom"/>
</dbReference>
<dbReference type="PANTHER" id="PTHR43272:SF4">
    <property type="entry name" value="LONG CHAIN ACYL-COA SYNTHETASE 2"/>
    <property type="match status" value="1"/>
</dbReference>
<dbReference type="PROSITE" id="PS50104">
    <property type="entry name" value="TIR"/>
    <property type="match status" value="1"/>
</dbReference>
<feature type="domain" description="TIR" evidence="14">
    <location>
        <begin position="680"/>
        <end position="845"/>
    </location>
</feature>
<evidence type="ECO:0000256" key="7">
    <source>
        <dbReference type="ARBA" id="ARBA00022821"/>
    </source>
</evidence>
<comment type="function">
    <text evidence="12">Catalyzes the conversion of long-chain fatty acids to their active form acyl-CoAs for both synthesis of cellular lipids, and degradation via beta-oxidation.</text>
</comment>
<dbReference type="Pfam" id="PF00501">
    <property type="entry name" value="AMP-binding"/>
    <property type="match status" value="1"/>
</dbReference>
<dbReference type="GO" id="GO:0010143">
    <property type="term" value="P:cutin biosynthetic process"/>
    <property type="evidence" value="ECO:0007669"/>
    <property type="project" value="TreeGrafter"/>
</dbReference>
<comment type="catalytic activity">
    <reaction evidence="12">
        <text>a long-chain fatty acid + ATP + CoA = a long-chain fatty acyl-CoA + AMP + diphosphate</text>
        <dbReference type="Rhea" id="RHEA:15421"/>
        <dbReference type="ChEBI" id="CHEBI:30616"/>
        <dbReference type="ChEBI" id="CHEBI:33019"/>
        <dbReference type="ChEBI" id="CHEBI:57287"/>
        <dbReference type="ChEBI" id="CHEBI:57560"/>
        <dbReference type="ChEBI" id="CHEBI:83139"/>
        <dbReference type="ChEBI" id="CHEBI:456215"/>
        <dbReference type="EC" id="6.2.1.3"/>
    </reaction>
</comment>
<reference evidence="15" key="1">
    <citation type="journal article" date="2019" name="Science">
        <title>Mutation of a bHLH transcription factor allowed almond domestication.</title>
        <authorList>
            <person name="Sanchez-Perez R."/>
            <person name="Pavan S."/>
            <person name="Mazzeo R."/>
            <person name="Moldovan C."/>
            <person name="Aiese Cigliano R."/>
            <person name="Del Cueto J."/>
            <person name="Ricciardi F."/>
            <person name="Lotti C."/>
            <person name="Ricciardi L."/>
            <person name="Dicenta F."/>
            <person name="Lopez-Marques R.L."/>
            <person name="Lindberg Moller B."/>
        </authorList>
    </citation>
    <scope>NUCLEOTIDE SEQUENCE</scope>
</reference>
<evidence type="ECO:0000256" key="5">
    <source>
        <dbReference type="ARBA" id="ARBA00022737"/>
    </source>
</evidence>
<dbReference type="PRINTS" id="PR00364">
    <property type="entry name" value="DISEASERSIST"/>
</dbReference>
<evidence type="ECO:0000256" key="11">
    <source>
        <dbReference type="ARBA" id="ARBA00026121"/>
    </source>
</evidence>
<feature type="region of interest" description="Disordered" evidence="13">
    <location>
        <begin position="634"/>
        <end position="657"/>
    </location>
</feature>
<proteinExistence type="inferred from homology"/>
<dbReference type="EMBL" id="AP019304">
    <property type="protein sequence ID" value="BBH09471.1"/>
    <property type="molecule type" value="Genomic_DNA"/>
</dbReference>
<dbReference type="FunFam" id="3.40.50.10140:FF:000007">
    <property type="entry name" value="Disease resistance protein (TIR-NBS-LRR class)"/>
    <property type="match status" value="1"/>
</dbReference>
<dbReference type="InterPro" id="IPR000157">
    <property type="entry name" value="TIR_dom"/>
</dbReference>
<accession>A0A4Y1RYN5</accession>
<keyword evidence="12" id="KW-0443">Lipid metabolism</keyword>
<dbReference type="InterPro" id="IPR027417">
    <property type="entry name" value="P-loop_NTPase"/>
</dbReference>
<dbReference type="PANTHER" id="PTHR43272">
    <property type="entry name" value="LONG-CHAIN-FATTY-ACID--COA LIGASE"/>
    <property type="match status" value="1"/>
</dbReference>
<comment type="subcellular location">
    <subcellularLocation>
        <location evidence="1">Cytoplasm</location>
    </subcellularLocation>
</comment>
<evidence type="ECO:0000256" key="1">
    <source>
        <dbReference type="ARBA" id="ARBA00004496"/>
    </source>
</evidence>
<comment type="similarity">
    <text evidence="2 12">Belongs to the ATP-dependent AMP-binding enzyme family.</text>
</comment>
<evidence type="ECO:0000256" key="2">
    <source>
        <dbReference type="ARBA" id="ARBA00006432"/>
    </source>
</evidence>
<evidence type="ECO:0000256" key="12">
    <source>
        <dbReference type="RuleBase" id="RU369030"/>
    </source>
</evidence>
<dbReference type="Pfam" id="PF23282">
    <property type="entry name" value="WHD_ROQ1"/>
    <property type="match status" value="1"/>
</dbReference>
<dbReference type="SUPFAM" id="SSF52058">
    <property type="entry name" value="L domain-like"/>
    <property type="match status" value="1"/>
</dbReference>
<dbReference type="GO" id="GO:0016020">
    <property type="term" value="C:membrane"/>
    <property type="evidence" value="ECO:0007669"/>
    <property type="project" value="TreeGrafter"/>
</dbReference>
<evidence type="ECO:0000256" key="13">
    <source>
        <dbReference type="SAM" id="MobiDB-lite"/>
    </source>
</evidence>
<dbReference type="SUPFAM" id="SSF52200">
    <property type="entry name" value="Toll/Interleukin receptor TIR domain"/>
    <property type="match status" value="1"/>
</dbReference>
<dbReference type="InterPro" id="IPR042197">
    <property type="entry name" value="Apaf_helical"/>
</dbReference>
<keyword evidence="10" id="KW-0520">NAD</keyword>
<dbReference type="Gene3D" id="3.40.50.10140">
    <property type="entry name" value="Toll/interleukin-1 receptor homology (TIR) domain"/>
    <property type="match status" value="1"/>
</dbReference>
<dbReference type="GO" id="GO:0007165">
    <property type="term" value="P:signal transduction"/>
    <property type="evidence" value="ECO:0007669"/>
    <property type="project" value="InterPro"/>
</dbReference>
<keyword evidence="3 12" id="KW-0436">Ligase</keyword>
<dbReference type="InterPro" id="IPR032675">
    <property type="entry name" value="LRR_dom_sf"/>
</dbReference>
<dbReference type="InterPro" id="IPR002182">
    <property type="entry name" value="NB-ARC"/>
</dbReference>
<dbReference type="InterPro" id="IPR045311">
    <property type="entry name" value="LC-FACS_euk"/>
</dbReference>
<evidence type="ECO:0000256" key="6">
    <source>
        <dbReference type="ARBA" id="ARBA00022741"/>
    </source>
</evidence>
<protein>
    <recommendedName>
        <fullName evidence="11 12">Long-chain-fatty-acid--CoA ligase</fullName>
        <ecNumber evidence="11 12">6.2.1.3</ecNumber>
    </recommendedName>
</protein>
<dbReference type="Pfam" id="PF23286">
    <property type="entry name" value="LRR_13"/>
    <property type="match status" value="1"/>
</dbReference>
<sequence>MDFIVKVEESRPAADGRPSAGPVYRSIYAKDGLMELPEGLESPWQFLSDSAKKYPNNPMLGRRQVKETKVGPYVWLTYQEVHDAALRMGSAIRSRGVNPGDRCGIFGSNCPQWLTAMEACNSHSITYVPLYDTLGANAVEFIINHAEVSIAFVQENKISAHSKEEAEGLGVSCFSWEEFSQLGNLDCELPPKQRTDICTIMYTSGTTGEPKGVIITNGAIMAEVLSVEQILFLTDKVCTEGDSYFSFLPLAHIYDQIMESYCIYKGSSIGFWRGDIRFLMEDLQELRPTMFCGVPRVYDRIYTGIANKVSSSGALRKTLFQYAYNYKLANLEKGLPQENAAPLLDKLVFDKMKQALGGRVRILLSGAAPLPRHVEEFFRVTACSTLSQGYGLTESCGGSLTSIGNVFPMMGTVGVPMTTIETRLESVPEMGYDALSSVPRGEICLRGKSLFSGYHKRQDLTEEVLIDGWFHTGDVGELQPNGAMKIIDRKKNIFKLSQGEYVAVENIESKYLQCPLITSIWVYGNSFESFLVAVVVPDRKALEDWAAEHHLTDDFKSLCQNLKARKYILDELNSVGQKQQLRGFELLKAVHLEPNPFDMERDLITPTFKLKRTHLLKYYKDRIDKLYSEAKEARLSLSPTNPPKKKKKKLPTGSQRPCPSQLFDQPVYFSGTESNDSHSMTYDVFLSFRGEDTRFNFTDHLHSNLTRKGIRTFIDDGLKRGEEISPALLRAIEESKISIIVFSENYASSKWCLDELVKILESKETREQIVWPVFYKVNPSDVRHQRGSFGQALADYECEFKDDMEKVQRWRRSLTKAANLSGWCFINGHESKFIDNIVEAISLQVLNHAQLNVAKYPVGIESRAREIDKLLGVGGNDVHMVGIWGTGGIGKTTIAKAVYNSIAHMFEGSCFLDDVRERSMPYGGLVKLQSILLSEILGVKEVEVTNVDKGINMIKKMLNGKKLLLVLDDVNHLDQLNKLVGGSDWFGSGSRIVLTTRDKHLLIAHQVNFIYEVEKLNHYESLKLFASWNSFSRNGHLKDDYAKLANNVVDYADGLPLALMVLGSHLCGRSIDQWKYALDGYRRVPNREIQEILKISYNALEDAVKEVFLDIACFFKGAGKDYVIQILEGCDLNPKYDLEVLVEKALINITERGCIWMHDLIQEMGKEVVRQESPTEPGKRSRLWFHEDVYHVLTENTGTDKIRGIMVKLPAGLESDELLKMKNLRLFINHNARLSGEVDYLPNELRLLSWPEYPSQSLPANFNPKKLVRLALPRSRILRLDLEFKSLKFINVEHSKFLRKTPDFSGVPNLEKLNLNYCTSLVELHPSAGFLHKLVNLSLTGCRSLTLFPRIVNLKSLLLLDLEGCISLENFPEIKGKMESLKSMDLSETSIKELPSSSIRHFTRLELLNLTGCENLTNLPCSIYELKHLEAISVHKCSKLVSFPKMAESLVTLQGGNLAFPKLSRFYVGGSNLSDIGGFLLTLDGMTTLTILDLSGSNFVSLPVCINNFVNLEELWLISCKRLREIPDLPRALRLLDVNDCLSLERVSKFSNILERKESQMFMTAEQSGSNCKKKNMFINQVNLFSLFLFSHTSDFVVEFPGRGIPKVDVGMVQSCSMQDEIRGEETGLCMLPHVGERKTEINEAVIPEEIESSSFIRCRY</sequence>
<dbReference type="GO" id="GO:0005783">
    <property type="term" value="C:endoplasmic reticulum"/>
    <property type="evidence" value="ECO:0007669"/>
    <property type="project" value="TreeGrafter"/>
</dbReference>
<dbReference type="InterPro" id="IPR020845">
    <property type="entry name" value="AMP-binding_CS"/>
</dbReference>
<dbReference type="Gene3D" id="3.40.50.12780">
    <property type="entry name" value="N-terminal domain of ligase-like"/>
    <property type="match status" value="1"/>
</dbReference>
<dbReference type="GO" id="GO:0004467">
    <property type="term" value="F:long-chain fatty acid-CoA ligase activity"/>
    <property type="evidence" value="ECO:0007669"/>
    <property type="project" value="UniProtKB-EC"/>
</dbReference>
<evidence type="ECO:0000313" key="15">
    <source>
        <dbReference type="EMBL" id="BBH09471.1"/>
    </source>
</evidence>
<dbReference type="Pfam" id="PF01582">
    <property type="entry name" value="TIR"/>
    <property type="match status" value="1"/>
</dbReference>
<keyword evidence="8 12" id="KW-0276">Fatty acid metabolism</keyword>
<gene>
    <name evidence="15" type="ORF">Prudu_021976</name>
</gene>
<dbReference type="GO" id="GO:0010025">
    <property type="term" value="P:wax biosynthetic process"/>
    <property type="evidence" value="ECO:0007669"/>
    <property type="project" value="TreeGrafter"/>
</dbReference>
<dbReference type="SUPFAM" id="SSF56801">
    <property type="entry name" value="Acetyl-CoA synthetase-like"/>
    <property type="match status" value="1"/>
</dbReference>
<evidence type="ECO:0000256" key="4">
    <source>
        <dbReference type="ARBA" id="ARBA00022614"/>
    </source>
</evidence>
<dbReference type="SMART" id="SM00255">
    <property type="entry name" value="TIR"/>
    <property type="match status" value="1"/>
</dbReference>